<evidence type="ECO:0000313" key="3">
    <source>
        <dbReference type="Proteomes" id="UP000606653"/>
    </source>
</evidence>
<comment type="caution">
    <text evidence="2">The sequence shown here is derived from an EMBL/GenBank/DDBJ whole genome shotgun (WGS) entry which is preliminary data.</text>
</comment>
<gene>
    <name evidence="2" type="ORF">GCM10010969_21820</name>
</gene>
<protein>
    <submittedName>
        <fullName evidence="2">Acetyltransferase</fullName>
    </submittedName>
</protein>
<evidence type="ECO:0000313" key="2">
    <source>
        <dbReference type="EMBL" id="GGO00504.1"/>
    </source>
</evidence>
<name>A0ABQ2L4C5_9BACL</name>
<accession>A0ABQ2L4C5</accession>
<dbReference type="Gene3D" id="3.40.630.30">
    <property type="match status" value="1"/>
</dbReference>
<feature type="domain" description="N-acetyltransferase" evidence="1">
    <location>
        <begin position="7"/>
        <end position="172"/>
    </location>
</feature>
<dbReference type="CDD" id="cd04301">
    <property type="entry name" value="NAT_SF"/>
    <property type="match status" value="1"/>
</dbReference>
<reference evidence="3" key="1">
    <citation type="journal article" date="2019" name="Int. J. Syst. Evol. Microbiol.">
        <title>The Global Catalogue of Microorganisms (GCM) 10K type strain sequencing project: providing services to taxonomists for standard genome sequencing and annotation.</title>
        <authorList>
            <consortium name="The Broad Institute Genomics Platform"/>
            <consortium name="The Broad Institute Genome Sequencing Center for Infectious Disease"/>
            <person name="Wu L."/>
            <person name="Ma J."/>
        </authorList>
    </citation>
    <scope>NUCLEOTIDE SEQUENCE [LARGE SCALE GENOMIC DNA]</scope>
    <source>
        <strain evidence="3">CGMCC 1.6964</strain>
    </source>
</reference>
<dbReference type="EMBL" id="BMLN01000005">
    <property type="protein sequence ID" value="GGO00504.1"/>
    <property type="molecule type" value="Genomic_DNA"/>
</dbReference>
<dbReference type="PANTHER" id="PTHR43415:SF4">
    <property type="entry name" value="N-ACETYLTRANSFERASE DOMAIN-CONTAINING PROTEIN"/>
    <property type="match status" value="1"/>
</dbReference>
<dbReference type="PANTHER" id="PTHR43415">
    <property type="entry name" value="SPERMIDINE N(1)-ACETYLTRANSFERASE"/>
    <property type="match status" value="1"/>
</dbReference>
<sequence>MISDQELTIRPLQEKDLPRVWELVYKEEQPEWKKWDAPYYPHESISYADFLPTGQKWIGNDDFWVIEVQGTVRGTVSYYWEHEPSRWLEVGIVFHEAGSWGRGLGTRALKLWVEHLFRTMPLVRIGYSTWSGNARMIRIGEKLGMQMEARIRKARYYNGQYYDSIRMGILREEWEQAN</sequence>
<evidence type="ECO:0000259" key="1">
    <source>
        <dbReference type="PROSITE" id="PS51186"/>
    </source>
</evidence>
<dbReference type="InterPro" id="IPR016181">
    <property type="entry name" value="Acyl_CoA_acyltransferase"/>
</dbReference>
<proteinExistence type="predicted"/>
<dbReference type="SUPFAM" id="SSF55729">
    <property type="entry name" value="Acyl-CoA N-acyltransferases (Nat)"/>
    <property type="match status" value="1"/>
</dbReference>
<dbReference type="Pfam" id="PF13302">
    <property type="entry name" value="Acetyltransf_3"/>
    <property type="match status" value="1"/>
</dbReference>
<dbReference type="InterPro" id="IPR000182">
    <property type="entry name" value="GNAT_dom"/>
</dbReference>
<dbReference type="Proteomes" id="UP000606653">
    <property type="component" value="Unassembled WGS sequence"/>
</dbReference>
<organism evidence="2 3">
    <name type="scientific">Saccharibacillus kuerlensis</name>
    <dbReference type="NCBI Taxonomy" id="459527"/>
    <lineage>
        <taxon>Bacteria</taxon>
        <taxon>Bacillati</taxon>
        <taxon>Bacillota</taxon>
        <taxon>Bacilli</taxon>
        <taxon>Bacillales</taxon>
        <taxon>Paenibacillaceae</taxon>
        <taxon>Saccharibacillus</taxon>
    </lineage>
</organism>
<keyword evidence="3" id="KW-1185">Reference proteome</keyword>
<dbReference type="RefSeq" id="WP_018978032.1">
    <property type="nucleotide sequence ID" value="NZ_BMLN01000005.1"/>
</dbReference>
<dbReference type="PROSITE" id="PS51186">
    <property type="entry name" value="GNAT"/>
    <property type="match status" value="1"/>
</dbReference>